<proteinExistence type="predicted"/>
<evidence type="ECO:0000313" key="1">
    <source>
        <dbReference type="EMBL" id="MBM7616222.1"/>
    </source>
</evidence>
<dbReference type="EMBL" id="JAFBEE010000028">
    <property type="protein sequence ID" value="MBM7616222.1"/>
    <property type="molecule type" value="Genomic_DNA"/>
</dbReference>
<sequence>MICTLPETNFKMDYIPYRIIIIIIGGREYGKKIKYKLGNIQQWC</sequence>
<gene>
    <name evidence="1" type="ORF">JOC73_002804</name>
</gene>
<protein>
    <submittedName>
        <fullName evidence="1">Uncharacterized protein</fullName>
    </submittedName>
</protein>
<dbReference type="Proteomes" id="UP001314796">
    <property type="component" value="Unassembled WGS sequence"/>
</dbReference>
<reference evidence="1 2" key="1">
    <citation type="submission" date="2021-01" db="EMBL/GenBank/DDBJ databases">
        <title>Genomic Encyclopedia of Type Strains, Phase IV (KMG-IV): sequencing the most valuable type-strain genomes for metagenomic binning, comparative biology and taxonomic classification.</title>
        <authorList>
            <person name="Goeker M."/>
        </authorList>
    </citation>
    <scope>NUCLEOTIDE SEQUENCE [LARGE SCALE GENOMIC DNA]</scope>
    <source>
        <strain evidence="1 2">DSM 25890</strain>
    </source>
</reference>
<organism evidence="1 2">
    <name type="scientific">Alkaliphilus hydrothermalis</name>
    <dbReference type="NCBI Taxonomy" id="1482730"/>
    <lineage>
        <taxon>Bacteria</taxon>
        <taxon>Bacillati</taxon>
        <taxon>Bacillota</taxon>
        <taxon>Clostridia</taxon>
        <taxon>Peptostreptococcales</taxon>
        <taxon>Natronincolaceae</taxon>
        <taxon>Alkaliphilus</taxon>
    </lineage>
</organism>
<keyword evidence="2" id="KW-1185">Reference proteome</keyword>
<accession>A0ABS2NTE8</accession>
<name>A0ABS2NTE8_9FIRM</name>
<comment type="caution">
    <text evidence="1">The sequence shown here is derived from an EMBL/GenBank/DDBJ whole genome shotgun (WGS) entry which is preliminary data.</text>
</comment>
<evidence type="ECO:0000313" key="2">
    <source>
        <dbReference type="Proteomes" id="UP001314796"/>
    </source>
</evidence>